<dbReference type="SUPFAM" id="SSF53067">
    <property type="entry name" value="Actin-like ATPase domain"/>
    <property type="match status" value="2"/>
</dbReference>
<reference evidence="7" key="1">
    <citation type="journal article" date="2022" name="bioRxiv">
        <title>Thiovibrio frasassiensisgen. nov., sp. nov., an autotrophic, elemental sulfur disproportionating bacterium isolated from sulfidic karst sediment, and proposal of Thiovibrionaceae fam. nov.</title>
        <authorList>
            <person name="Aronson H."/>
            <person name="Thomas C."/>
            <person name="Bhattacharyya M."/>
            <person name="Eckstein S."/>
            <person name="Jensen S."/>
            <person name="Barco R."/>
            <person name="Macalady J."/>
            <person name="Amend J."/>
        </authorList>
    </citation>
    <scope>NUCLEOTIDE SEQUENCE</scope>
    <source>
        <strain evidence="7">RS19-109</strain>
    </source>
</reference>
<organism evidence="7 8">
    <name type="scientific">Thiovibrio frasassiensis</name>
    <dbReference type="NCBI Taxonomy" id="2984131"/>
    <lineage>
        <taxon>Bacteria</taxon>
        <taxon>Pseudomonadati</taxon>
        <taxon>Thermodesulfobacteriota</taxon>
        <taxon>Desulfobulbia</taxon>
        <taxon>Desulfobulbales</taxon>
        <taxon>Thiovibrionaceae</taxon>
        <taxon>Thiovibrio</taxon>
    </lineage>
</organism>
<dbReference type="InterPro" id="IPR004753">
    <property type="entry name" value="MreB"/>
</dbReference>
<evidence type="ECO:0000256" key="1">
    <source>
        <dbReference type="ARBA" id="ARBA00004496"/>
    </source>
</evidence>
<dbReference type="PANTHER" id="PTHR42749">
    <property type="entry name" value="CELL SHAPE-DETERMINING PROTEIN MREB"/>
    <property type="match status" value="1"/>
</dbReference>
<keyword evidence="4" id="KW-0067">ATP-binding</keyword>
<keyword evidence="3" id="KW-0547">Nucleotide-binding</keyword>
<dbReference type="GO" id="GO:0005737">
    <property type="term" value="C:cytoplasm"/>
    <property type="evidence" value="ECO:0007669"/>
    <property type="project" value="UniProtKB-SubCell"/>
</dbReference>
<dbReference type="Pfam" id="PF06723">
    <property type="entry name" value="MreB_Mbl"/>
    <property type="match status" value="1"/>
</dbReference>
<evidence type="ECO:0000256" key="5">
    <source>
        <dbReference type="ARBA" id="ARBA00022960"/>
    </source>
</evidence>
<gene>
    <name evidence="7" type="ORF">OLX77_00530</name>
</gene>
<keyword evidence="2" id="KW-0963">Cytoplasm</keyword>
<evidence type="ECO:0000256" key="3">
    <source>
        <dbReference type="ARBA" id="ARBA00022741"/>
    </source>
</evidence>
<evidence type="ECO:0000256" key="6">
    <source>
        <dbReference type="ARBA" id="ARBA00023458"/>
    </source>
</evidence>
<dbReference type="Gene3D" id="3.30.420.40">
    <property type="match status" value="2"/>
</dbReference>
<dbReference type="EMBL" id="JAPHEH010000001">
    <property type="protein sequence ID" value="MDG4474642.1"/>
    <property type="molecule type" value="Genomic_DNA"/>
</dbReference>
<dbReference type="Proteomes" id="UP001154240">
    <property type="component" value="Unassembled WGS sequence"/>
</dbReference>
<accession>A0A9X4MDM8</accession>
<comment type="subcellular location">
    <subcellularLocation>
        <location evidence="1">Cytoplasm</location>
    </subcellularLocation>
</comment>
<dbReference type="RefSeq" id="WP_307631623.1">
    <property type="nucleotide sequence ID" value="NZ_JAPHEH010000001.1"/>
</dbReference>
<evidence type="ECO:0000313" key="8">
    <source>
        <dbReference type="Proteomes" id="UP001154240"/>
    </source>
</evidence>
<proteinExistence type="inferred from homology"/>
<dbReference type="InterPro" id="IPR056546">
    <property type="entry name" value="MreB_MamK-like"/>
</dbReference>
<name>A0A9X4MDM8_9BACT</name>
<comment type="similarity">
    <text evidence="6">Belongs to the FtsA/MreB family.</text>
</comment>
<dbReference type="AlphaFoldDB" id="A0A9X4MDM8"/>
<dbReference type="InterPro" id="IPR043129">
    <property type="entry name" value="ATPase_NBD"/>
</dbReference>
<evidence type="ECO:0000256" key="2">
    <source>
        <dbReference type="ARBA" id="ARBA00022490"/>
    </source>
</evidence>
<protein>
    <submittedName>
        <fullName evidence="7">Rod shape-determining protein</fullName>
    </submittedName>
</protein>
<keyword evidence="5" id="KW-0133">Cell shape</keyword>
<keyword evidence="8" id="KW-1185">Reference proteome</keyword>
<evidence type="ECO:0000256" key="4">
    <source>
        <dbReference type="ARBA" id="ARBA00022840"/>
    </source>
</evidence>
<dbReference type="PANTHER" id="PTHR42749:SF1">
    <property type="entry name" value="CELL SHAPE-DETERMINING PROTEIN MREB"/>
    <property type="match status" value="1"/>
</dbReference>
<dbReference type="GO" id="GO:0000902">
    <property type="term" value="P:cell morphogenesis"/>
    <property type="evidence" value="ECO:0007669"/>
    <property type="project" value="InterPro"/>
</dbReference>
<dbReference type="GO" id="GO:0008360">
    <property type="term" value="P:regulation of cell shape"/>
    <property type="evidence" value="ECO:0007669"/>
    <property type="project" value="UniProtKB-KW"/>
</dbReference>
<sequence length="344" mass="37472">MLSCFRQILSQPSIAIDLGTANTRVYAGQGEDFREEPSLIQHIRQDQEVQAPDDYFSYLNPQFTSSPLRGGVIVDIHSAVSLLKPLLKRTRTGLRHPVSLTCAPTDTTELERKLLTKAVREAGAAQVAIIPEVWAAAIGAGIDVTLPSAQILIDIGEGVTDMAVIRDGQLAFATATRTACSDLQKAIRSAIISRHKVCPAHAETERLTHEIAALPQGNNLPGRNIPVLGMDIIRRREVSIAVYNREILDAMAPVLAKILKMIETGLKKLPENISCEVVESGICLTGGGSCILGMDRLIGEHTGLEVRIAPDPMHSVINGAIQTLEYWKGKENWWENIAWPCIPA</sequence>
<reference evidence="7" key="2">
    <citation type="submission" date="2022-10" db="EMBL/GenBank/DDBJ databases">
        <authorList>
            <person name="Aronson H.S."/>
        </authorList>
    </citation>
    <scope>NUCLEOTIDE SEQUENCE</scope>
    <source>
        <strain evidence="7">RS19-109</strain>
    </source>
</reference>
<dbReference type="GO" id="GO:0005524">
    <property type="term" value="F:ATP binding"/>
    <property type="evidence" value="ECO:0007669"/>
    <property type="project" value="UniProtKB-KW"/>
</dbReference>
<comment type="caution">
    <text evidence="7">The sequence shown here is derived from an EMBL/GenBank/DDBJ whole genome shotgun (WGS) entry which is preliminary data.</text>
</comment>
<evidence type="ECO:0000313" key="7">
    <source>
        <dbReference type="EMBL" id="MDG4474642.1"/>
    </source>
</evidence>
<dbReference type="PRINTS" id="PR01652">
    <property type="entry name" value="SHAPEPROTEIN"/>
</dbReference>